<protein>
    <submittedName>
        <fullName evidence="1">Uncharacterized protein</fullName>
    </submittedName>
</protein>
<gene>
    <name evidence="1" type="ORF">SODALDRAFT_359801</name>
</gene>
<evidence type="ECO:0000313" key="1">
    <source>
        <dbReference type="EMBL" id="ROT38695.1"/>
    </source>
</evidence>
<sequence length="149" mass="16985">MRYPASVSTNSCDFKFEIVNADLGTSPRNLRLSNPVGTCKDTFRQRASISKGEQENPVPIFDERQNRSVTNITSAQRHIYSHRSKTFLTAHLTVGTEHIFNPSCQLALCAQHCIELVLAYTEPSRVSREDMHANTHILDMRIRDRIRQA</sequence>
<dbReference type="EMBL" id="ML119055">
    <property type="protein sequence ID" value="ROT38695.1"/>
    <property type="molecule type" value="Genomic_DNA"/>
</dbReference>
<keyword evidence="2" id="KW-1185">Reference proteome</keyword>
<dbReference type="RefSeq" id="XP_028466501.1">
    <property type="nucleotide sequence ID" value="XM_028614208.1"/>
</dbReference>
<accession>A0A3N2PW18</accession>
<dbReference type="Proteomes" id="UP000272025">
    <property type="component" value="Unassembled WGS sequence"/>
</dbReference>
<dbReference type="GeneID" id="39582686"/>
<name>A0A3N2PW18_SODAK</name>
<proteinExistence type="predicted"/>
<reference evidence="1 2" key="1">
    <citation type="journal article" date="2018" name="Mol. Ecol.">
        <title>The obligate alkalophilic soda-lake fungus Sodiomyces alkalinus has shifted to a protein diet.</title>
        <authorList>
            <person name="Grum-Grzhimaylo A.A."/>
            <person name="Falkoski D.L."/>
            <person name="van den Heuvel J."/>
            <person name="Valero-Jimenez C.A."/>
            <person name="Min B."/>
            <person name="Choi I.G."/>
            <person name="Lipzen A."/>
            <person name="Daum C.G."/>
            <person name="Aanen D.K."/>
            <person name="Tsang A."/>
            <person name="Henrissat B."/>
            <person name="Bilanenko E.N."/>
            <person name="de Vries R.P."/>
            <person name="van Kan J.A.L."/>
            <person name="Grigoriev I.V."/>
            <person name="Debets A.J.M."/>
        </authorList>
    </citation>
    <scope>NUCLEOTIDE SEQUENCE [LARGE SCALE GENOMIC DNA]</scope>
    <source>
        <strain evidence="1 2">F11</strain>
    </source>
</reference>
<dbReference type="AlphaFoldDB" id="A0A3N2PW18"/>
<evidence type="ECO:0000313" key="2">
    <source>
        <dbReference type="Proteomes" id="UP000272025"/>
    </source>
</evidence>
<organism evidence="1 2">
    <name type="scientific">Sodiomyces alkalinus (strain CBS 110278 / VKM F-3762 / F11)</name>
    <name type="common">Alkaliphilic filamentous fungus</name>
    <dbReference type="NCBI Taxonomy" id="1314773"/>
    <lineage>
        <taxon>Eukaryota</taxon>
        <taxon>Fungi</taxon>
        <taxon>Dikarya</taxon>
        <taxon>Ascomycota</taxon>
        <taxon>Pezizomycotina</taxon>
        <taxon>Sordariomycetes</taxon>
        <taxon>Hypocreomycetidae</taxon>
        <taxon>Glomerellales</taxon>
        <taxon>Plectosphaerellaceae</taxon>
        <taxon>Sodiomyces</taxon>
    </lineage>
</organism>